<name>A0AAN6ISK6_EXODE</name>
<proteinExistence type="predicted"/>
<organism evidence="3 4">
    <name type="scientific">Exophiala dermatitidis</name>
    <name type="common">Black yeast-like fungus</name>
    <name type="synonym">Wangiella dermatitidis</name>
    <dbReference type="NCBI Taxonomy" id="5970"/>
    <lineage>
        <taxon>Eukaryota</taxon>
        <taxon>Fungi</taxon>
        <taxon>Dikarya</taxon>
        <taxon>Ascomycota</taxon>
        <taxon>Pezizomycotina</taxon>
        <taxon>Eurotiomycetes</taxon>
        <taxon>Chaetothyriomycetidae</taxon>
        <taxon>Chaetothyriales</taxon>
        <taxon>Herpotrichiellaceae</taxon>
        <taxon>Exophiala</taxon>
    </lineage>
</organism>
<accession>A0AAN6ISK6</accession>
<reference evidence="3" key="1">
    <citation type="submission" date="2023-01" db="EMBL/GenBank/DDBJ databases">
        <title>Exophiala dermititidis isolated from Cystic Fibrosis Patient.</title>
        <authorList>
            <person name="Kurbessoian T."/>
            <person name="Crocker A."/>
            <person name="Murante D."/>
            <person name="Hogan D.A."/>
            <person name="Stajich J.E."/>
        </authorList>
    </citation>
    <scope>NUCLEOTIDE SEQUENCE</scope>
    <source>
        <strain evidence="3">Ex8</strain>
    </source>
</reference>
<sequence length="685" mass="79081">MSDSSEQLDAGSSQPPLVADNQKQCSAIGLADNKPCGMQATSANGLFCYFHSKQCYGLYKGYKRRNAQLDALAETAPAYLANSRKPLASLDFLDLSDERQLEEIQHHLFHQYTLLDRVIRARKLHHTHFYAQTMDYGHEKYLNSLITQKLTALRALERVVHRRAEVLYHHRSWYSWTREYQQEIDNQRETEQKRVKREAALFRRQAKEIQRRMQELRAKEDAQRQEEYLEQAYQQRLAEESDAESWDPIEDVLENERGTYVDLITHFLWLKDQSPESTIPDSTTLREGTAANKSEKENSQSIHRPGGEEALPVPEKEPSGPQKARKKKKGAKHKKTQEKSNQDSELVAVNSVKETSSPRSRSTPVVTSTPPQRPDKEPDYSQIESREEMRSRLLQGTKIRQVIVMSKEERLERMPPMPAPEVDRLLEEIAEIKSYLFCRLLLGNSVLLPSAMKAANFQELFNDPEVKTQDLRDLCLKLEQPQLQEIRDACADFFRRDGATEEGPEEDSDEGDSSEDDVDDAPVRKRKSKHPLPPVWQSKREKAKKAAGKRPPPEMMEALKHMDATEQEPGSRIDFGAMNDARNIKQTNSRVKICGRYIYNYPSESRLSRGGWLHFNIIAKDCSLFKAVELCKSWDEFYELSLLTVYVYFPSPQWLRWAVGSIRQHYLHAGFVPFYVSDDTSEINV</sequence>
<evidence type="ECO:0000313" key="4">
    <source>
        <dbReference type="Proteomes" id="UP001161757"/>
    </source>
</evidence>
<feature type="compositionally biased region" description="Polar residues" evidence="2">
    <location>
        <begin position="352"/>
        <end position="370"/>
    </location>
</feature>
<dbReference type="AlphaFoldDB" id="A0AAN6ISK6"/>
<comment type="caution">
    <text evidence="3">The sequence shown here is derived from an EMBL/GenBank/DDBJ whole genome shotgun (WGS) entry which is preliminary data.</text>
</comment>
<feature type="compositionally biased region" description="Basic and acidic residues" evidence="2">
    <location>
        <begin position="373"/>
        <end position="387"/>
    </location>
</feature>
<feature type="coiled-coil region" evidence="1">
    <location>
        <begin position="192"/>
        <end position="226"/>
    </location>
</feature>
<feature type="compositionally biased region" description="Polar residues" evidence="2">
    <location>
        <begin position="275"/>
        <end position="286"/>
    </location>
</feature>
<evidence type="ECO:0000313" key="3">
    <source>
        <dbReference type="EMBL" id="KAJ8988873.1"/>
    </source>
</evidence>
<dbReference type="EMBL" id="JAJGCB010000016">
    <property type="protein sequence ID" value="KAJ8988873.1"/>
    <property type="molecule type" value="Genomic_DNA"/>
</dbReference>
<dbReference type="Proteomes" id="UP001161757">
    <property type="component" value="Unassembled WGS sequence"/>
</dbReference>
<feature type="compositionally biased region" description="Basic residues" evidence="2">
    <location>
        <begin position="323"/>
        <end position="336"/>
    </location>
</feature>
<feature type="region of interest" description="Disordered" evidence="2">
    <location>
        <begin position="274"/>
        <end position="387"/>
    </location>
</feature>
<feature type="compositionally biased region" description="Acidic residues" evidence="2">
    <location>
        <begin position="500"/>
        <end position="520"/>
    </location>
</feature>
<evidence type="ECO:0000256" key="2">
    <source>
        <dbReference type="SAM" id="MobiDB-lite"/>
    </source>
</evidence>
<feature type="region of interest" description="Disordered" evidence="2">
    <location>
        <begin position="499"/>
        <end position="552"/>
    </location>
</feature>
<keyword evidence="1" id="KW-0175">Coiled coil</keyword>
<protein>
    <submittedName>
        <fullName evidence="3">Uncharacterized protein</fullName>
    </submittedName>
</protein>
<gene>
    <name evidence="3" type="ORF">HRR80_007078</name>
</gene>
<evidence type="ECO:0000256" key="1">
    <source>
        <dbReference type="SAM" id="Coils"/>
    </source>
</evidence>